<dbReference type="OrthoDB" id="10042665at2759"/>
<organism evidence="5 6">
    <name type="scientific">Cudoniella acicularis</name>
    <dbReference type="NCBI Taxonomy" id="354080"/>
    <lineage>
        <taxon>Eukaryota</taxon>
        <taxon>Fungi</taxon>
        <taxon>Dikarya</taxon>
        <taxon>Ascomycota</taxon>
        <taxon>Pezizomycotina</taxon>
        <taxon>Leotiomycetes</taxon>
        <taxon>Helotiales</taxon>
        <taxon>Tricladiaceae</taxon>
        <taxon>Cudoniella</taxon>
    </lineage>
</organism>
<dbReference type="InterPro" id="IPR003960">
    <property type="entry name" value="ATPase_AAA_CS"/>
</dbReference>
<protein>
    <recommendedName>
        <fullName evidence="7">ATPase AAA-type core domain-containing protein</fullName>
    </recommendedName>
</protein>
<reference evidence="5 6" key="1">
    <citation type="submission" date="2020-03" db="EMBL/GenBank/DDBJ databases">
        <title>Draft Genome Sequence of Cudoniella acicularis.</title>
        <authorList>
            <person name="Buettner E."/>
            <person name="Kellner H."/>
        </authorList>
    </citation>
    <scope>NUCLEOTIDE SEQUENCE [LARGE SCALE GENOMIC DNA]</scope>
    <source>
        <strain evidence="5 6">DSM 108380</strain>
    </source>
</reference>
<evidence type="ECO:0000313" key="6">
    <source>
        <dbReference type="Proteomes" id="UP000566819"/>
    </source>
</evidence>
<comment type="caution">
    <text evidence="5">The sequence shown here is derived from an EMBL/GenBank/DDBJ whole genome shotgun (WGS) entry which is preliminary data.</text>
</comment>
<feature type="domain" description="BCS1 N-terminal" evidence="4">
    <location>
        <begin position="53"/>
        <end position="140"/>
    </location>
</feature>
<proteinExistence type="inferred from homology"/>
<sequence length="475" mass="54917">MSSKLIDLYIGHLSPVPQTLEDTLIVYWVSVDAILESVTYKGQYTVYQSWLDMNARSSLVTTDLASSLNRSRNDRSNGRDENKKTLYYTPWNRSFFLRYKGRRLMFRRYFQAREFSSREDVSISCFSRSPQILRELLDECYTDLNIYILSLSTINEASLKSLFDKLLSRYIILLEDIDASKSASRKVSLSALLNVIDGVGSQEGRILIMTTNHITRLDEALIRPGRMDKKVELRLADYKMTADLFCLVFKPIVTTEYAQQFFDILKSLSTKQGPPPPPAAIDKVESEELKARASTLEFKKVNEDKKEYKYKVVESLTLPDKVNKLDHYIFVVRIRISGYEFGEEKKTKDRVEYFYVKARYLDFDGKIFRETSSEYAIEKFREKHVKAKLSEYGQIDDAIASRIHFKLNRDAFDDWVRKERNGREIKNLVSTAHALAIQEGCQVTMSHLEVAIGACEDFECDFKGAGPKEAMNGYF</sequence>
<dbReference type="AlphaFoldDB" id="A0A8H4RE22"/>
<dbReference type="GO" id="GO:0016887">
    <property type="term" value="F:ATP hydrolysis activity"/>
    <property type="evidence" value="ECO:0007669"/>
    <property type="project" value="InterPro"/>
</dbReference>
<feature type="domain" description="ATPase AAA-type core" evidence="3">
    <location>
        <begin position="144"/>
        <end position="234"/>
    </location>
</feature>
<gene>
    <name evidence="5" type="ORF">G7Y89_g9752</name>
</gene>
<dbReference type="GO" id="GO:0031966">
    <property type="term" value="C:mitochondrial membrane"/>
    <property type="evidence" value="ECO:0007669"/>
    <property type="project" value="UniProtKB-SubCell"/>
</dbReference>
<dbReference type="Pfam" id="PF08740">
    <property type="entry name" value="BCS1_N"/>
    <property type="match status" value="1"/>
</dbReference>
<dbReference type="GO" id="GO:0005524">
    <property type="term" value="F:ATP binding"/>
    <property type="evidence" value="ECO:0007669"/>
    <property type="project" value="UniProtKB-KW"/>
</dbReference>
<comment type="subcellular location">
    <subcellularLocation>
        <location evidence="1">Mitochondrion membrane</location>
    </subcellularLocation>
</comment>
<dbReference type="InterPro" id="IPR050747">
    <property type="entry name" value="Mitochondrial_chaperone_BCS1"/>
</dbReference>
<dbReference type="InterPro" id="IPR003959">
    <property type="entry name" value="ATPase_AAA_core"/>
</dbReference>
<accession>A0A8H4RE22</accession>
<keyword evidence="2" id="KW-0547">Nucleotide-binding</keyword>
<dbReference type="Proteomes" id="UP000566819">
    <property type="component" value="Unassembled WGS sequence"/>
</dbReference>
<evidence type="ECO:0000259" key="4">
    <source>
        <dbReference type="Pfam" id="PF08740"/>
    </source>
</evidence>
<evidence type="ECO:0000313" key="5">
    <source>
        <dbReference type="EMBL" id="KAF4628400.1"/>
    </source>
</evidence>
<dbReference type="SUPFAM" id="SSF52540">
    <property type="entry name" value="P-loop containing nucleoside triphosphate hydrolases"/>
    <property type="match status" value="1"/>
</dbReference>
<name>A0A8H4RE22_9HELO</name>
<evidence type="ECO:0008006" key="7">
    <source>
        <dbReference type="Google" id="ProtNLM"/>
    </source>
</evidence>
<dbReference type="PROSITE" id="PS00674">
    <property type="entry name" value="AAA"/>
    <property type="match status" value="1"/>
</dbReference>
<comment type="similarity">
    <text evidence="2">Belongs to the AAA ATPase family.</text>
</comment>
<dbReference type="InterPro" id="IPR014851">
    <property type="entry name" value="BCS1_N"/>
</dbReference>
<dbReference type="Gene3D" id="3.40.50.300">
    <property type="entry name" value="P-loop containing nucleotide triphosphate hydrolases"/>
    <property type="match status" value="1"/>
</dbReference>
<keyword evidence="6" id="KW-1185">Reference proteome</keyword>
<dbReference type="EMBL" id="JAAMPI010000818">
    <property type="protein sequence ID" value="KAF4628400.1"/>
    <property type="molecule type" value="Genomic_DNA"/>
</dbReference>
<keyword evidence="2" id="KW-0067">ATP-binding</keyword>
<dbReference type="PANTHER" id="PTHR23070">
    <property type="entry name" value="BCS1 AAA-TYPE ATPASE"/>
    <property type="match status" value="1"/>
</dbReference>
<evidence type="ECO:0000256" key="2">
    <source>
        <dbReference type="RuleBase" id="RU003651"/>
    </source>
</evidence>
<evidence type="ECO:0000259" key="3">
    <source>
        <dbReference type="Pfam" id="PF00004"/>
    </source>
</evidence>
<dbReference type="InterPro" id="IPR027417">
    <property type="entry name" value="P-loop_NTPase"/>
</dbReference>
<evidence type="ECO:0000256" key="1">
    <source>
        <dbReference type="ARBA" id="ARBA00004325"/>
    </source>
</evidence>
<dbReference type="Pfam" id="PF00004">
    <property type="entry name" value="AAA"/>
    <property type="match status" value="1"/>
</dbReference>